<name>A0ABZ2SHS0_9ENTE</name>
<dbReference type="Pfam" id="PF08818">
    <property type="entry name" value="DUF1801"/>
    <property type="match status" value="1"/>
</dbReference>
<evidence type="ECO:0000313" key="2">
    <source>
        <dbReference type="EMBL" id="WYJ75450.1"/>
    </source>
</evidence>
<dbReference type="Gene3D" id="3.90.1150.200">
    <property type="match status" value="1"/>
</dbReference>
<evidence type="ECO:0000259" key="1">
    <source>
        <dbReference type="Pfam" id="PF08818"/>
    </source>
</evidence>
<evidence type="ECO:0000313" key="3">
    <source>
        <dbReference type="Proteomes" id="UP000664701"/>
    </source>
</evidence>
<dbReference type="InterPro" id="IPR014922">
    <property type="entry name" value="YdhG-like"/>
</dbReference>
<proteinExistence type="predicted"/>
<sequence length="151" mass="17712">MSIEEYEQALPEKWRESYFQLKEIIITHLPTGFELVMQYGMPTFVVPLAVFPEGYLQREDEPLPFVSLGAQKNHLAIYHMGIMGNPPLLTWFQEEYAKQVPTKLNMGKSCIRLTNPKNIPYTLVGELMEKITVEEWIERYTHYQEKSGNRK</sequence>
<organism evidence="2 3">
    <name type="scientific">Candidatus Enterococcus lowellii</name>
    <dbReference type="NCBI Taxonomy" id="2230877"/>
    <lineage>
        <taxon>Bacteria</taxon>
        <taxon>Bacillati</taxon>
        <taxon>Bacillota</taxon>
        <taxon>Bacilli</taxon>
        <taxon>Lactobacillales</taxon>
        <taxon>Enterococcaceae</taxon>
        <taxon>Enterococcus</taxon>
    </lineage>
</organism>
<dbReference type="Proteomes" id="UP000664701">
    <property type="component" value="Chromosome"/>
</dbReference>
<feature type="domain" description="YdhG-like" evidence="1">
    <location>
        <begin position="14"/>
        <end position="130"/>
    </location>
</feature>
<protein>
    <recommendedName>
        <fullName evidence="1">YdhG-like domain-containing protein</fullName>
    </recommendedName>
</protein>
<reference evidence="2 3" key="1">
    <citation type="submission" date="2024-03" db="EMBL/GenBank/DDBJ databases">
        <title>The Genome Sequence of Enterococcus sp. DIV2402.</title>
        <authorList>
            <consortium name="The Broad Institute Genomics Platform"/>
            <consortium name="The Broad Institute Microbial Omics Core"/>
            <consortium name="The Broad Institute Genomic Center for Infectious Diseases"/>
            <person name="Earl A."/>
            <person name="Manson A."/>
            <person name="Gilmore M."/>
            <person name="Schwartman J."/>
            <person name="Shea T."/>
            <person name="Abouelleil A."/>
            <person name="Cao P."/>
            <person name="Chapman S."/>
            <person name="Cusick C."/>
            <person name="Young S."/>
            <person name="Neafsey D."/>
            <person name="Nusbaum C."/>
            <person name="Birren B."/>
        </authorList>
    </citation>
    <scope>NUCLEOTIDE SEQUENCE [LARGE SCALE GENOMIC DNA]</scope>
    <source>
        <strain evidence="2 3">DIV2402</strain>
    </source>
</reference>
<dbReference type="SUPFAM" id="SSF159888">
    <property type="entry name" value="YdhG-like"/>
    <property type="match status" value="1"/>
</dbReference>
<accession>A0ABZ2SHS0</accession>
<dbReference type="EMBL" id="CP147251">
    <property type="protein sequence ID" value="WYJ75450.1"/>
    <property type="molecule type" value="Genomic_DNA"/>
</dbReference>
<keyword evidence="3" id="KW-1185">Reference proteome</keyword>
<gene>
    <name evidence="2" type="ORF">DOK78_000025</name>
</gene>